<accession>A0ACC1LAE2</accession>
<dbReference type="Proteomes" id="UP001140096">
    <property type="component" value="Unassembled WGS sequence"/>
</dbReference>
<gene>
    <name evidence="1" type="ORF">H4S07_004314</name>
</gene>
<proteinExistence type="predicted"/>
<sequence length="52" mass="5733">MKTVFDHKHTLVDFNIGNLVLARITPVPPKGQLQFSSPFVISKILQGGSIEL</sequence>
<comment type="caution">
    <text evidence="1">The sequence shown here is derived from an EMBL/GenBank/DDBJ whole genome shotgun (WGS) entry which is preliminary data.</text>
</comment>
<dbReference type="EMBL" id="JANBUP010001700">
    <property type="protein sequence ID" value="KAJ2804062.1"/>
    <property type="molecule type" value="Genomic_DNA"/>
</dbReference>
<keyword evidence="2" id="KW-1185">Reference proteome</keyword>
<name>A0ACC1LAE2_9FUNG</name>
<organism evidence="1 2">
    <name type="scientific">Coemansia furcata</name>
    <dbReference type="NCBI Taxonomy" id="417177"/>
    <lineage>
        <taxon>Eukaryota</taxon>
        <taxon>Fungi</taxon>
        <taxon>Fungi incertae sedis</taxon>
        <taxon>Zoopagomycota</taxon>
        <taxon>Kickxellomycotina</taxon>
        <taxon>Kickxellomycetes</taxon>
        <taxon>Kickxellales</taxon>
        <taxon>Kickxellaceae</taxon>
        <taxon>Coemansia</taxon>
    </lineage>
</organism>
<protein>
    <submittedName>
        <fullName evidence="1">Uncharacterized protein</fullName>
    </submittedName>
</protein>
<evidence type="ECO:0000313" key="1">
    <source>
        <dbReference type="EMBL" id="KAJ2804062.1"/>
    </source>
</evidence>
<evidence type="ECO:0000313" key="2">
    <source>
        <dbReference type="Proteomes" id="UP001140096"/>
    </source>
</evidence>
<reference evidence="1" key="1">
    <citation type="submission" date="2022-07" db="EMBL/GenBank/DDBJ databases">
        <title>Phylogenomic reconstructions and comparative analyses of Kickxellomycotina fungi.</title>
        <authorList>
            <person name="Reynolds N.K."/>
            <person name="Stajich J.E."/>
            <person name="Barry K."/>
            <person name="Grigoriev I.V."/>
            <person name="Crous P."/>
            <person name="Smith M.E."/>
        </authorList>
    </citation>
    <scope>NUCLEOTIDE SEQUENCE</scope>
    <source>
        <strain evidence="1">CBS 102833</strain>
    </source>
</reference>
<feature type="non-terminal residue" evidence="1">
    <location>
        <position position="52"/>
    </location>
</feature>